<feature type="transmembrane region" description="Helical" evidence="6">
    <location>
        <begin position="298"/>
        <end position="318"/>
    </location>
</feature>
<accession>A0ABN2U3C8</accession>
<evidence type="ECO:0000256" key="4">
    <source>
        <dbReference type="ARBA" id="ARBA00023136"/>
    </source>
</evidence>
<evidence type="ECO:0000256" key="3">
    <source>
        <dbReference type="ARBA" id="ARBA00022989"/>
    </source>
</evidence>
<feature type="transmembrane region" description="Helical" evidence="6">
    <location>
        <begin position="79"/>
        <end position="98"/>
    </location>
</feature>
<evidence type="ECO:0000313" key="9">
    <source>
        <dbReference type="Proteomes" id="UP001500751"/>
    </source>
</evidence>
<evidence type="ECO:0000256" key="1">
    <source>
        <dbReference type="ARBA" id="ARBA00004651"/>
    </source>
</evidence>
<feature type="transmembrane region" description="Helical" evidence="6">
    <location>
        <begin position="104"/>
        <end position="129"/>
    </location>
</feature>
<evidence type="ECO:0000259" key="7">
    <source>
        <dbReference type="PROSITE" id="PS50850"/>
    </source>
</evidence>
<dbReference type="Pfam" id="PF07690">
    <property type="entry name" value="MFS_1"/>
    <property type="match status" value="1"/>
</dbReference>
<dbReference type="InterPro" id="IPR036259">
    <property type="entry name" value="MFS_trans_sf"/>
</dbReference>
<feature type="compositionally biased region" description="Low complexity" evidence="5">
    <location>
        <begin position="496"/>
        <end position="511"/>
    </location>
</feature>
<dbReference type="CDD" id="cd17321">
    <property type="entry name" value="MFS_MMR_MDR_like"/>
    <property type="match status" value="1"/>
</dbReference>
<feature type="region of interest" description="Disordered" evidence="5">
    <location>
        <begin position="489"/>
        <end position="522"/>
    </location>
</feature>
<feature type="transmembrane region" description="Helical" evidence="6">
    <location>
        <begin position="141"/>
        <end position="164"/>
    </location>
</feature>
<keyword evidence="3 6" id="KW-1133">Transmembrane helix</keyword>
<comment type="caution">
    <text evidence="8">The sequence shown here is derived from an EMBL/GenBank/DDBJ whole genome shotgun (WGS) entry which is preliminary data.</text>
</comment>
<dbReference type="RefSeq" id="WP_344665949.1">
    <property type="nucleotide sequence ID" value="NZ_BAAAQN010000013.1"/>
</dbReference>
<feature type="transmembrane region" description="Helical" evidence="6">
    <location>
        <begin position="170"/>
        <end position="188"/>
    </location>
</feature>
<protein>
    <submittedName>
        <fullName evidence="8">MFS transporter</fullName>
    </submittedName>
</protein>
<proteinExistence type="predicted"/>
<feature type="domain" description="Major facilitator superfamily (MFS) profile" evidence="7">
    <location>
        <begin position="13"/>
        <end position="488"/>
    </location>
</feature>
<dbReference type="PROSITE" id="PS50850">
    <property type="entry name" value="MFS"/>
    <property type="match status" value="1"/>
</dbReference>
<feature type="transmembrane region" description="Helical" evidence="6">
    <location>
        <begin position="330"/>
        <end position="347"/>
    </location>
</feature>
<evidence type="ECO:0000256" key="6">
    <source>
        <dbReference type="SAM" id="Phobius"/>
    </source>
</evidence>
<dbReference type="SUPFAM" id="SSF103473">
    <property type="entry name" value="MFS general substrate transporter"/>
    <property type="match status" value="1"/>
</dbReference>
<dbReference type="PANTHER" id="PTHR42718">
    <property type="entry name" value="MAJOR FACILITATOR SUPERFAMILY MULTIDRUG TRANSPORTER MFSC"/>
    <property type="match status" value="1"/>
</dbReference>
<organism evidence="8 9">
    <name type="scientific">Catenulispora yoronensis</name>
    <dbReference type="NCBI Taxonomy" id="450799"/>
    <lineage>
        <taxon>Bacteria</taxon>
        <taxon>Bacillati</taxon>
        <taxon>Actinomycetota</taxon>
        <taxon>Actinomycetes</taxon>
        <taxon>Catenulisporales</taxon>
        <taxon>Catenulisporaceae</taxon>
        <taxon>Catenulispora</taxon>
    </lineage>
</organism>
<evidence type="ECO:0000256" key="5">
    <source>
        <dbReference type="SAM" id="MobiDB-lite"/>
    </source>
</evidence>
<dbReference type="InterPro" id="IPR011701">
    <property type="entry name" value="MFS"/>
</dbReference>
<feature type="transmembrane region" description="Helical" evidence="6">
    <location>
        <begin position="48"/>
        <end position="67"/>
    </location>
</feature>
<dbReference type="Gene3D" id="1.20.1250.20">
    <property type="entry name" value="MFS general substrate transporter like domains"/>
    <property type="match status" value="1"/>
</dbReference>
<comment type="subcellular location">
    <subcellularLocation>
        <location evidence="1">Cell membrane</location>
        <topology evidence="1">Multi-pass membrane protein</topology>
    </subcellularLocation>
</comment>
<keyword evidence="4 6" id="KW-0472">Membrane</keyword>
<reference evidence="8 9" key="1">
    <citation type="journal article" date="2019" name="Int. J. Syst. Evol. Microbiol.">
        <title>The Global Catalogue of Microorganisms (GCM) 10K type strain sequencing project: providing services to taxonomists for standard genome sequencing and annotation.</title>
        <authorList>
            <consortium name="The Broad Institute Genomics Platform"/>
            <consortium name="The Broad Institute Genome Sequencing Center for Infectious Disease"/>
            <person name="Wu L."/>
            <person name="Ma J."/>
        </authorList>
    </citation>
    <scope>NUCLEOTIDE SEQUENCE [LARGE SCALE GENOMIC DNA]</scope>
    <source>
        <strain evidence="8 9">JCM 16014</strain>
    </source>
</reference>
<evidence type="ECO:0000313" key="8">
    <source>
        <dbReference type="EMBL" id="GAA2027263.1"/>
    </source>
</evidence>
<dbReference type="PANTHER" id="PTHR42718:SF42">
    <property type="entry name" value="EXPORT PROTEIN"/>
    <property type="match status" value="1"/>
</dbReference>
<feature type="transmembrane region" description="Helical" evidence="6">
    <location>
        <begin position="224"/>
        <end position="246"/>
    </location>
</feature>
<keyword evidence="9" id="KW-1185">Reference proteome</keyword>
<keyword evidence="2 6" id="KW-0812">Transmembrane</keyword>
<feature type="transmembrane region" description="Helical" evidence="6">
    <location>
        <begin position="359"/>
        <end position="384"/>
    </location>
</feature>
<evidence type="ECO:0000256" key="2">
    <source>
        <dbReference type="ARBA" id="ARBA00022692"/>
    </source>
</evidence>
<dbReference type="InterPro" id="IPR020846">
    <property type="entry name" value="MFS_dom"/>
</dbReference>
<dbReference type="EMBL" id="BAAAQN010000013">
    <property type="protein sequence ID" value="GAA2027263.1"/>
    <property type="molecule type" value="Genomic_DNA"/>
</dbReference>
<name>A0ABN2U3C8_9ACTN</name>
<feature type="transmembrane region" description="Helical" evidence="6">
    <location>
        <begin position="464"/>
        <end position="484"/>
    </location>
</feature>
<feature type="transmembrane region" description="Helical" evidence="6">
    <location>
        <begin position="200"/>
        <end position="218"/>
    </location>
</feature>
<sequence length="522" mass="53414">MSENMTGARRWLILIVLCLATLVLVVDNMVLTVAVPSLTESLHASAQNIQWVLDSYILVFAGLLLTTGSLSDRFGRRRVLIIGLAVFGVASAVATLASNPGELIAARVAMGLGGALLMPSTLSILITVFTDEAERRKAMAAWTVVAMVGLVGGPVLGGVLISHFWWGSVFLINIPIAALAIVSAVILMPESKGPWRKPDPLGAILSIVGLTSAVWVIIEFPKGFVRPGTLGALAVAVVALVSFGIWETRIAHPMVPLQLFKQRNFSGGSFSLALVQIGNGGLLLVMTQYLQFVLGYSALKASLCFIPLAIAALIFNTLGAGLGMKLGNRPLMVSGLLICAVAFGILADLGVDDGLTKLFVGLFLLGAGSGLAMPAAITAIMGAVPPEHAGVSSALNDTVQQTGAALGVAVMGTVVTSRFTAGMPADVTGIARHSLGEAVGVAHSTNNSVLLESARNAFTHAASVAYVAGAVGVIAAAVVSFVVLRDSKTPVAPADGEPGTEAGTEPGTEAGSADGSLVPAEA</sequence>
<dbReference type="Proteomes" id="UP001500751">
    <property type="component" value="Unassembled WGS sequence"/>
</dbReference>
<dbReference type="Gene3D" id="1.20.1720.10">
    <property type="entry name" value="Multidrug resistance protein D"/>
    <property type="match status" value="1"/>
</dbReference>
<gene>
    <name evidence="8" type="ORF">GCM10009839_27460</name>
</gene>